<keyword evidence="4" id="KW-1185">Reference proteome</keyword>
<evidence type="ECO:0000313" key="3">
    <source>
        <dbReference type="EMBL" id="AZQ77019.1"/>
    </source>
</evidence>
<dbReference type="Pfam" id="PF00436">
    <property type="entry name" value="SSB"/>
    <property type="match status" value="1"/>
</dbReference>
<proteinExistence type="predicted"/>
<dbReference type="InterPro" id="IPR000424">
    <property type="entry name" value="Primosome_PriB/ssb"/>
</dbReference>
<dbReference type="AlphaFoldDB" id="A0A3S9PXD7"/>
<dbReference type="Gene3D" id="2.40.50.140">
    <property type="entry name" value="Nucleic acid-binding proteins"/>
    <property type="match status" value="1"/>
</dbReference>
<dbReference type="InterPro" id="IPR012340">
    <property type="entry name" value="NA-bd_OB-fold"/>
</dbReference>
<evidence type="ECO:0000313" key="4">
    <source>
        <dbReference type="Proteomes" id="UP000280344"/>
    </source>
</evidence>
<organism evidence="3 4">
    <name type="scientific">Flaviflexus ciconiae</name>
    <dbReference type="NCBI Taxonomy" id="2496867"/>
    <lineage>
        <taxon>Bacteria</taxon>
        <taxon>Bacillati</taxon>
        <taxon>Actinomycetota</taxon>
        <taxon>Actinomycetes</taxon>
        <taxon>Actinomycetales</taxon>
        <taxon>Actinomycetaceae</taxon>
        <taxon>Flaviflexus</taxon>
    </lineage>
</organism>
<accession>A0A3S9PXD7</accession>
<dbReference type="GO" id="GO:0003697">
    <property type="term" value="F:single-stranded DNA binding"/>
    <property type="evidence" value="ECO:0007669"/>
    <property type="project" value="InterPro"/>
</dbReference>
<dbReference type="EMBL" id="CP034593">
    <property type="protein sequence ID" value="AZQ77019.1"/>
    <property type="molecule type" value="Genomic_DNA"/>
</dbReference>
<dbReference type="CDD" id="cd04496">
    <property type="entry name" value="SSB_OBF"/>
    <property type="match status" value="1"/>
</dbReference>
<reference evidence="3 4" key="1">
    <citation type="submission" date="2018-12" db="EMBL/GenBank/DDBJ databases">
        <title>Complete genome sequence of Flaviflexus sp. H23T48.</title>
        <authorList>
            <person name="Bae J.-W."/>
            <person name="Lee J.-Y."/>
        </authorList>
    </citation>
    <scope>NUCLEOTIDE SEQUENCE [LARGE SCALE GENOMIC DNA]</scope>
    <source>
        <strain evidence="3 4">H23T48</strain>
    </source>
</reference>
<dbReference type="PROSITE" id="PS50935">
    <property type="entry name" value="SSB"/>
    <property type="match status" value="1"/>
</dbReference>
<name>A0A3S9PXD7_9ACTO</name>
<evidence type="ECO:0000256" key="2">
    <source>
        <dbReference type="PROSITE-ProRule" id="PRU00252"/>
    </source>
</evidence>
<dbReference type="Proteomes" id="UP000280344">
    <property type="component" value="Chromosome"/>
</dbReference>
<gene>
    <name evidence="3" type="ORF">EJ997_06370</name>
</gene>
<dbReference type="OrthoDB" id="4427276at2"/>
<evidence type="ECO:0000256" key="1">
    <source>
        <dbReference type="ARBA" id="ARBA00023125"/>
    </source>
</evidence>
<sequence>MWPGSPSPEGLPPSVSLALRWFSGTDKEARMNNEINVSIRGFAGADAALIESDGRTPYCYFRVGSSSMRGPVENREPVTEWFTVKTYGELARNCALSVTKGTPVLVRGRFETDTYQLRDDPTQSRTVLVIKADSVGIEIGRGTAEYVRGPLAAEESPAS</sequence>
<dbReference type="SUPFAM" id="SSF50249">
    <property type="entry name" value="Nucleic acid-binding proteins"/>
    <property type="match status" value="1"/>
</dbReference>
<dbReference type="KEGG" id="flh:EJ997_06370"/>
<keyword evidence="1 2" id="KW-0238">DNA-binding</keyword>
<protein>
    <submittedName>
        <fullName evidence="3">Single-stranded DNA-binding protein</fullName>
    </submittedName>
</protein>